<dbReference type="EMBL" id="SGPM01000135">
    <property type="protein sequence ID" value="THH29197.1"/>
    <property type="molecule type" value="Genomic_DNA"/>
</dbReference>
<gene>
    <name evidence="4" type="ORF">EUX98_g4999</name>
</gene>
<dbReference type="NCBIfam" id="TIGR01250">
    <property type="entry name" value="pro_imino_pep_2"/>
    <property type="match status" value="1"/>
</dbReference>
<dbReference type="PRINTS" id="PR00793">
    <property type="entry name" value="PROAMNOPTASE"/>
</dbReference>
<accession>A0A4S4MUG0</accession>
<dbReference type="PRINTS" id="PR00111">
    <property type="entry name" value="ABHYDROLASE"/>
</dbReference>
<protein>
    <recommendedName>
        <fullName evidence="3">AB hydrolase-1 domain-containing protein</fullName>
    </recommendedName>
</protein>
<proteinExistence type="inferred from homology"/>
<evidence type="ECO:0000313" key="5">
    <source>
        <dbReference type="Proteomes" id="UP000308730"/>
    </source>
</evidence>
<sequence>MSEYNLPHGDVDFHVSSAGKRCKTHYWISGELKSGNTPLVVAHGGPGSTHLYVATHIELTKTHGIPVILYDQIGNGLSTHLPEKRGDADFWTVQLFIDELDNLVEKLGISDSYDLLGHSWGGMMGSSFAVRQPKGLRRLVLASSVARMQDWMDAGQKLQKGLPQDVQATISKHEAAGTTDSQDYEQVMEVFYSRHICRVQPLPSGFILDNEWMAQDNTVYHTMNGPSEFHIQGSLKTFDVVSELHKINVVTLVTNGRYDGAQDSVVKKFLNIPKVKWVHFAESSHTPHYEEPERYFKIVGDFLTDDSF</sequence>
<dbReference type="Proteomes" id="UP000308730">
    <property type="component" value="Unassembled WGS sequence"/>
</dbReference>
<dbReference type="Gene3D" id="3.40.50.1820">
    <property type="entry name" value="alpha/beta hydrolase"/>
    <property type="match status" value="1"/>
</dbReference>
<dbReference type="GO" id="GO:0008233">
    <property type="term" value="F:peptidase activity"/>
    <property type="evidence" value="ECO:0007669"/>
    <property type="project" value="InterPro"/>
</dbReference>
<name>A0A4S4MUG0_9APHY</name>
<dbReference type="GO" id="GO:0006508">
    <property type="term" value="P:proteolysis"/>
    <property type="evidence" value="ECO:0007669"/>
    <property type="project" value="InterPro"/>
</dbReference>
<dbReference type="SUPFAM" id="SSF53474">
    <property type="entry name" value="alpha/beta-Hydrolases"/>
    <property type="match status" value="1"/>
</dbReference>
<dbReference type="InterPro" id="IPR050471">
    <property type="entry name" value="AB_hydrolase"/>
</dbReference>
<keyword evidence="5" id="KW-1185">Reference proteome</keyword>
<evidence type="ECO:0000259" key="3">
    <source>
        <dbReference type="Pfam" id="PF00561"/>
    </source>
</evidence>
<dbReference type="InterPro" id="IPR002410">
    <property type="entry name" value="Peptidase_S33"/>
</dbReference>
<dbReference type="InterPro" id="IPR005945">
    <property type="entry name" value="Pro_imino_pep"/>
</dbReference>
<keyword evidence="2" id="KW-0378">Hydrolase</keyword>
<dbReference type="Pfam" id="PF00561">
    <property type="entry name" value="Abhydrolase_1"/>
    <property type="match status" value="1"/>
</dbReference>
<dbReference type="OrthoDB" id="190201at2759"/>
<organism evidence="4 5">
    <name type="scientific">Antrodiella citrinella</name>
    <dbReference type="NCBI Taxonomy" id="2447956"/>
    <lineage>
        <taxon>Eukaryota</taxon>
        <taxon>Fungi</taxon>
        <taxon>Dikarya</taxon>
        <taxon>Basidiomycota</taxon>
        <taxon>Agaricomycotina</taxon>
        <taxon>Agaricomycetes</taxon>
        <taxon>Polyporales</taxon>
        <taxon>Steccherinaceae</taxon>
        <taxon>Antrodiella</taxon>
    </lineage>
</organism>
<dbReference type="InterPro" id="IPR000073">
    <property type="entry name" value="AB_hydrolase_1"/>
</dbReference>
<reference evidence="4 5" key="1">
    <citation type="submission" date="2019-02" db="EMBL/GenBank/DDBJ databases">
        <title>Genome sequencing of the rare red list fungi Antrodiella citrinella (Flaviporus citrinellus).</title>
        <authorList>
            <person name="Buettner E."/>
            <person name="Kellner H."/>
        </authorList>
    </citation>
    <scope>NUCLEOTIDE SEQUENCE [LARGE SCALE GENOMIC DNA]</scope>
    <source>
        <strain evidence="4 5">DSM 108506</strain>
    </source>
</reference>
<evidence type="ECO:0000256" key="1">
    <source>
        <dbReference type="ARBA" id="ARBA00010088"/>
    </source>
</evidence>
<dbReference type="PANTHER" id="PTHR43433:SF5">
    <property type="entry name" value="AB HYDROLASE-1 DOMAIN-CONTAINING PROTEIN"/>
    <property type="match status" value="1"/>
</dbReference>
<evidence type="ECO:0000256" key="2">
    <source>
        <dbReference type="ARBA" id="ARBA00022801"/>
    </source>
</evidence>
<feature type="domain" description="AB hydrolase-1" evidence="3">
    <location>
        <begin position="38"/>
        <end position="292"/>
    </location>
</feature>
<dbReference type="PIRSF" id="PIRSF005539">
    <property type="entry name" value="Pept_S33_TRI_F1"/>
    <property type="match status" value="1"/>
</dbReference>
<dbReference type="AlphaFoldDB" id="A0A4S4MUG0"/>
<dbReference type="InterPro" id="IPR029058">
    <property type="entry name" value="AB_hydrolase_fold"/>
</dbReference>
<comment type="similarity">
    <text evidence="1">Belongs to the peptidase S33 family.</text>
</comment>
<dbReference type="PANTHER" id="PTHR43433">
    <property type="entry name" value="HYDROLASE, ALPHA/BETA FOLD FAMILY PROTEIN"/>
    <property type="match status" value="1"/>
</dbReference>
<comment type="caution">
    <text evidence="4">The sequence shown here is derived from an EMBL/GenBank/DDBJ whole genome shotgun (WGS) entry which is preliminary data.</text>
</comment>
<evidence type="ECO:0000313" key="4">
    <source>
        <dbReference type="EMBL" id="THH29197.1"/>
    </source>
</evidence>